<dbReference type="RefSeq" id="WP_019127607.1">
    <property type="nucleotide sequence ID" value="NZ_CALUIC010000002.1"/>
</dbReference>
<comment type="caution">
    <text evidence="3">The sequence shown here is derived from an EMBL/GenBank/DDBJ whole genome shotgun (WGS) entry which is preliminary data.</text>
</comment>
<feature type="active site" description="Proton donor" evidence="1">
    <location>
        <position position="80"/>
    </location>
</feature>
<dbReference type="InterPro" id="IPR000771">
    <property type="entry name" value="FBA_II"/>
</dbReference>
<sequence>MLINMNQMLSVAKEKHFAVGAYNVSESNLFRTVVEAAEANDAPAIIAVHPTELAYCKDDFVKYMIARAGNSPVPFVIHMDHGDSIESIMRAVHVGFTSVMIDGSALPFEENIAKTAEVVNYCHMVGVSVEGELGTIGDTGTSIEGGMTEVIYTNPEDAKKFVEQTGVDTLAVAIGTCHGLYPKGVTPKLRMDVLEEITKVVDIPLVLHGGSGNPDSEIAEAVRLGIQKVNISSDYKSAFFTKAREILSQEGSGWDPNNLFPECIEAGKAVIKQKMELFNCVGAAKYYRDPVMPQWRQELN</sequence>
<feature type="binding site" evidence="2">
    <location>
        <position position="81"/>
    </location>
    <ligand>
        <name>Zn(2+)</name>
        <dbReference type="ChEBI" id="CHEBI:29105"/>
        <label>1</label>
        <note>catalytic</note>
    </ligand>
</feature>
<gene>
    <name evidence="3" type="ORF">B5G21_08795</name>
</gene>
<feature type="binding site" evidence="2">
    <location>
        <position position="178"/>
    </location>
    <ligand>
        <name>Zn(2+)</name>
        <dbReference type="ChEBI" id="CHEBI:29105"/>
        <label>1</label>
        <note>catalytic</note>
    </ligand>
</feature>
<keyword evidence="2" id="KW-0862">Zinc</keyword>
<dbReference type="CDD" id="cd00947">
    <property type="entry name" value="TBP_aldolase_IIB"/>
    <property type="match status" value="1"/>
</dbReference>
<dbReference type="Pfam" id="PF01116">
    <property type="entry name" value="F_bP_aldolase"/>
    <property type="match status" value="1"/>
</dbReference>
<dbReference type="EMBL" id="NFHO01000010">
    <property type="protein sequence ID" value="OUN41934.1"/>
    <property type="molecule type" value="Genomic_DNA"/>
</dbReference>
<dbReference type="GO" id="GO:0005975">
    <property type="term" value="P:carbohydrate metabolic process"/>
    <property type="evidence" value="ECO:0007669"/>
    <property type="project" value="InterPro"/>
</dbReference>
<dbReference type="Proteomes" id="UP000196560">
    <property type="component" value="Unassembled WGS sequence"/>
</dbReference>
<name>A0A1Y3TZB3_9ACTN</name>
<evidence type="ECO:0000256" key="2">
    <source>
        <dbReference type="PIRSR" id="PIRSR001359-3"/>
    </source>
</evidence>
<dbReference type="GeneID" id="98652593"/>
<dbReference type="PIRSF" id="PIRSF001359">
    <property type="entry name" value="F_bP_aldolase_II"/>
    <property type="match status" value="1"/>
</dbReference>
<dbReference type="PANTHER" id="PTHR30304">
    <property type="entry name" value="D-TAGATOSE-1,6-BISPHOSPHATE ALDOLASE"/>
    <property type="match status" value="1"/>
</dbReference>
<dbReference type="InterPro" id="IPR013785">
    <property type="entry name" value="Aldolase_TIM"/>
</dbReference>
<accession>A0A1Y3TZB3</accession>
<dbReference type="SUPFAM" id="SSF51569">
    <property type="entry name" value="Aldolase"/>
    <property type="match status" value="1"/>
</dbReference>
<feature type="binding site" evidence="2">
    <location>
        <position position="102"/>
    </location>
    <ligand>
        <name>Zn(2+)</name>
        <dbReference type="ChEBI" id="CHEBI:29105"/>
        <label>2</label>
    </ligand>
</feature>
<keyword evidence="4" id="KW-1185">Reference proteome</keyword>
<dbReference type="NCBIfam" id="NF006042">
    <property type="entry name" value="PRK08185.1"/>
    <property type="match status" value="1"/>
</dbReference>
<protein>
    <submittedName>
        <fullName evidence="3">Uncharacterized protein</fullName>
    </submittedName>
</protein>
<proteinExistence type="predicted"/>
<dbReference type="STRING" id="1118060.GCA_000311845_00286"/>
<dbReference type="Gene3D" id="3.20.20.70">
    <property type="entry name" value="Aldolase class I"/>
    <property type="match status" value="1"/>
</dbReference>
<evidence type="ECO:0000313" key="3">
    <source>
        <dbReference type="EMBL" id="OUN41934.1"/>
    </source>
</evidence>
<dbReference type="eggNOG" id="COG0191">
    <property type="taxonomic scope" value="Bacteria"/>
</dbReference>
<evidence type="ECO:0000256" key="1">
    <source>
        <dbReference type="PIRSR" id="PIRSR001359-1"/>
    </source>
</evidence>
<evidence type="ECO:0000313" key="4">
    <source>
        <dbReference type="Proteomes" id="UP000196560"/>
    </source>
</evidence>
<dbReference type="GO" id="GO:0016832">
    <property type="term" value="F:aldehyde-lyase activity"/>
    <property type="evidence" value="ECO:0007669"/>
    <property type="project" value="InterPro"/>
</dbReference>
<comment type="cofactor">
    <cofactor evidence="2">
        <name>Zn(2+)</name>
        <dbReference type="ChEBI" id="CHEBI:29105"/>
    </cofactor>
    <text evidence="2">Binds 2 Zn(2+) ions per subunit. One is catalytic and the other provides a structural contribution.</text>
</comment>
<feature type="binding site" evidence="2">
    <location>
        <position position="132"/>
    </location>
    <ligand>
        <name>Zn(2+)</name>
        <dbReference type="ChEBI" id="CHEBI:29105"/>
        <label>2</label>
    </ligand>
</feature>
<dbReference type="PANTHER" id="PTHR30304:SF0">
    <property type="entry name" value="D-TAGATOSE-1,6-BISPHOSPHATE ALDOLASE SUBUNIT GATY-RELATED"/>
    <property type="match status" value="1"/>
</dbReference>
<reference evidence="4" key="1">
    <citation type="submission" date="2017-04" db="EMBL/GenBank/DDBJ databases">
        <title>Function of individual gut microbiota members based on whole genome sequencing of pure cultures obtained from chicken caecum.</title>
        <authorList>
            <person name="Medvecky M."/>
            <person name="Cejkova D."/>
            <person name="Polansky O."/>
            <person name="Karasova D."/>
            <person name="Kubasova T."/>
            <person name="Cizek A."/>
            <person name="Rychlik I."/>
        </authorList>
    </citation>
    <scope>NUCLEOTIDE SEQUENCE [LARGE SCALE GENOMIC DNA]</scope>
    <source>
        <strain evidence="4">An70</strain>
    </source>
</reference>
<feature type="binding site" evidence="2">
    <location>
        <position position="208"/>
    </location>
    <ligand>
        <name>Zn(2+)</name>
        <dbReference type="ChEBI" id="CHEBI:29105"/>
        <label>1</label>
        <note>catalytic</note>
    </ligand>
</feature>
<dbReference type="GO" id="GO:0008270">
    <property type="term" value="F:zinc ion binding"/>
    <property type="evidence" value="ECO:0007669"/>
    <property type="project" value="InterPro"/>
</dbReference>
<dbReference type="InterPro" id="IPR050246">
    <property type="entry name" value="Class_II_FBP_aldolase"/>
</dbReference>
<dbReference type="NCBIfam" id="TIGR00167">
    <property type="entry name" value="cbbA"/>
    <property type="match status" value="1"/>
</dbReference>
<dbReference type="AlphaFoldDB" id="A0A1Y3TZB3"/>
<organism evidence="3 4">
    <name type="scientific">Enorma massiliensis</name>
    <dbReference type="NCBI Taxonomy" id="1472761"/>
    <lineage>
        <taxon>Bacteria</taxon>
        <taxon>Bacillati</taxon>
        <taxon>Actinomycetota</taxon>
        <taxon>Coriobacteriia</taxon>
        <taxon>Coriobacteriales</taxon>
        <taxon>Coriobacteriaceae</taxon>
        <taxon>Enorma</taxon>
    </lineage>
</organism>
<keyword evidence="2" id="KW-0479">Metal-binding</keyword>